<feature type="transmembrane region" description="Helical" evidence="11">
    <location>
        <begin position="153"/>
        <end position="176"/>
    </location>
</feature>
<dbReference type="Gene3D" id="1.20.1560.10">
    <property type="entry name" value="ABC transporter type 1, transmembrane domain"/>
    <property type="match status" value="1"/>
</dbReference>
<dbReference type="InterPro" id="IPR011527">
    <property type="entry name" value="ABC1_TM_dom"/>
</dbReference>
<keyword evidence="8 14" id="KW-0067">ATP-binding</keyword>
<evidence type="ECO:0000313" key="15">
    <source>
        <dbReference type="Proteomes" id="UP000253759"/>
    </source>
</evidence>
<protein>
    <submittedName>
        <fullName evidence="14">ABC transporter ATP-binding protein</fullName>
    </submittedName>
</protein>
<evidence type="ECO:0000256" key="2">
    <source>
        <dbReference type="ARBA" id="ARBA00005417"/>
    </source>
</evidence>
<evidence type="ECO:0000313" key="14">
    <source>
        <dbReference type="EMBL" id="RDE07754.1"/>
    </source>
</evidence>
<dbReference type="GO" id="GO:0140359">
    <property type="term" value="F:ABC-type transporter activity"/>
    <property type="evidence" value="ECO:0007669"/>
    <property type="project" value="InterPro"/>
</dbReference>
<dbReference type="SMART" id="SM00382">
    <property type="entry name" value="AAA"/>
    <property type="match status" value="1"/>
</dbReference>
<organism evidence="14 15">
    <name type="scientific">Pelagibacterium lacus</name>
    <dbReference type="NCBI Taxonomy" id="2282655"/>
    <lineage>
        <taxon>Bacteria</taxon>
        <taxon>Pseudomonadati</taxon>
        <taxon>Pseudomonadota</taxon>
        <taxon>Alphaproteobacteria</taxon>
        <taxon>Hyphomicrobiales</taxon>
        <taxon>Devosiaceae</taxon>
        <taxon>Pelagibacterium</taxon>
    </lineage>
</organism>
<keyword evidence="6 11" id="KW-0812">Transmembrane</keyword>
<keyword evidence="7" id="KW-0547">Nucleotide-binding</keyword>
<dbReference type="InterPro" id="IPR017871">
    <property type="entry name" value="ABC_transporter-like_CS"/>
</dbReference>
<feature type="domain" description="ABC transporter" evidence="12">
    <location>
        <begin position="358"/>
        <end position="591"/>
    </location>
</feature>
<dbReference type="PANTHER" id="PTHR24221:SF654">
    <property type="entry name" value="ATP-BINDING CASSETTE SUB-FAMILY B MEMBER 6"/>
    <property type="match status" value="1"/>
</dbReference>
<evidence type="ECO:0000256" key="8">
    <source>
        <dbReference type="ARBA" id="ARBA00022840"/>
    </source>
</evidence>
<feature type="transmembrane region" description="Helical" evidence="11">
    <location>
        <begin position="182"/>
        <end position="200"/>
    </location>
</feature>
<dbReference type="PROSITE" id="PS00211">
    <property type="entry name" value="ABC_TRANSPORTER_1"/>
    <property type="match status" value="1"/>
</dbReference>
<dbReference type="EMBL" id="QQNH01000037">
    <property type="protein sequence ID" value="RDE07754.1"/>
    <property type="molecule type" value="Genomic_DNA"/>
</dbReference>
<dbReference type="InterPro" id="IPR027417">
    <property type="entry name" value="P-loop_NTPase"/>
</dbReference>
<dbReference type="PANTHER" id="PTHR24221">
    <property type="entry name" value="ATP-BINDING CASSETTE SUB-FAMILY B"/>
    <property type="match status" value="1"/>
</dbReference>
<feature type="transmembrane region" description="Helical" evidence="11">
    <location>
        <begin position="79"/>
        <end position="99"/>
    </location>
</feature>
<evidence type="ECO:0000256" key="6">
    <source>
        <dbReference type="ARBA" id="ARBA00022692"/>
    </source>
</evidence>
<dbReference type="SUPFAM" id="SSF52540">
    <property type="entry name" value="P-loop containing nucleoside triphosphate hydrolases"/>
    <property type="match status" value="1"/>
</dbReference>
<feature type="transmembrane region" description="Helical" evidence="11">
    <location>
        <begin position="268"/>
        <end position="289"/>
    </location>
</feature>
<dbReference type="Gene3D" id="3.40.50.300">
    <property type="entry name" value="P-loop containing nucleotide triphosphate hydrolases"/>
    <property type="match status" value="1"/>
</dbReference>
<name>A0A369VZC3_9HYPH</name>
<evidence type="ECO:0000256" key="10">
    <source>
        <dbReference type="ARBA" id="ARBA00023136"/>
    </source>
</evidence>
<dbReference type="GO" id="GO:0005886">
    <property type="term" value="C:plasma membrane"/>
    <property type="evidence" value="ECO:0007669"/>
    <property type="project" value="UniProtKB-SubCell"/>
</dbReference>
<dbReference type="GO" id="GO:0034040">
    <property type="term" value="F:ATPase-coupled lipid transmembrane transporter activity"/>
    <property type="evidence" value="ECO:0007669"/>
    <property type="project" value="TreeGrafter"/>
</dbReference>
<gene>
    <name evidence="14" type="ORF">DVH29_15070</name>
</gene>
<dbReference type="RefSeq" id="WP_114647020.1">
    <property type="nucleotide sequence ID" value="NZ_QQNH01000037.1"/>
</dbReference>
<reference evidence="15" key="1">
    <citation type="submission" date="2018-07" db="EMBL/GenBank/DDBJ databases">
        <authorList>
            <person name="Liu B.-T."/>
            <person name="Du Z."/>
        </authorList>
    </citation>
    <scope>NUCLEOTIDE SEQUENCE [LARGE SCALE GENOMIC DNA]</scope>
    <source>
        <strain evidence="15">XYN52</strain>
    </source>
</reference>
<dbReference type="GO" id="GO:0005524">
    <property type="term" value="F:ATP binding"/>
    <property type="evidence" value="ECO:0007669"/>
    <property type="project" value="UniProtKB-KW"/>
</dbReference>
<dbReference type="OrthoDB" id="9806127at2"/>
<dbReference type="AlphaFoldDB" id="A0A369VZC3"/>
<keyword evidence="3" id="KW-0813">Transport</keyword>
<keyword evidence="10 11" id="KW-0472">Membrane</keyword>
<evidence type="ECO:0000256" key="7">
    <source>
        <dbReference type="ARBA" id="ARBA00022741"/>
    </source>
</evidence>
<proteinExistence type="inferred from homology"/>
<dbReference type="Pfam" id="PF00664">
    <property type="entry name" value="ABC_membrane"/>
    <property type="match status" value="1"/>
</dbReference>
<evidence type="ECO:0000256" key="3">
    <source>
        <dbReference type="ARBA" id="ARBA00022448"/>
    </source>
</evidence>
<evidence type="ECO:0000256" key="9">
    <source>
        <dbReference type="ARBA" id="ARBA00022989"/>
    </source>
</evidence>
<dbReference type="PROSITE" id="PS50893">
    <property type="entry name" value="ABC_TRANSPORTER_2"/>
    <property type="match status" value="1"/>
</dbReference>
<keyword evidence="15" id="KW-1185">Reference proteome</keyword>
<evidence type="ECO:0000256" key="5">
    <source>
        <dbReference type="ARBA" id="ARBA00022597"/>
    </source>
</evidence>
<feature type="transmembrane region" description="Helical" evidence="11">
    <location>
        <begin position="38"/>
        <end position="59"/>
    </location>
</feature>
<comment type="caution">
    <text evidence="14">The sequence shown here is derived from an EMBL/GenBank/DDBJ whole genome shotgun (WGS) entry which is preliminary data.</text>
</comment>
<dbReference type="InterPro" id="IPR036640">
    <property type="entry name" value="ABC1_TM_sf"/>
</dbReference>
<evidence type="ECO:0000256" key="11">
    <source>
        <dbReference type="SAM" id="Phobius"/>
    </source>
</evidence>
<comment type="subcellular location">
    <subcellularLocation>
        <location evidence="1">Cell membrane</location>
        <topology evidence="1">Multi-pass membrane protein</topology>
    </subcellularLocation>
</comment>
<evidence type="ECO:0000256" key="1">
    <source>
        <dbReference type="ARBA" id="ARBA00004651"/>
    </source>
</evidence>
<dbReference type="FunFam" id="3.40.50.300:FF:000221">
    <property type="entry name" value="Multidrug ABC transporter ATP-binding protein"/>
    <property type="match status" value="1"/>
</dbReference>
<keyword evidence="5" id="KW-0762">Sugar transport</keyword>
<dbReference type="InterPro" id="IPR003593">
    <property type="entry name" value="AAA+_ATPase"/>
</dbReference>
<keyword evidence="9 11" id="KW-1133">Transmembrane helix</keyword>
<dbReference type="InterPro" id="IPR039421">
    <property type="entry name" value="Type_1_exporter"/>
</dbReference>
<dbReference type="InterPro" id="IPR003439">
    <property type="entry name" value="ABC_transporter-like_ATP-bd"/>
</dbReference>
<accession>A0A369VZC3</accession>
<evidence type="ECO:0000259" key="12">
    <source>
        <dbReference type="PROSITE" id="PS50893"/>
    </source>
</evidence>
<dbReference type="PROSITE" id="PS50929">
    <property type="entry name" value="ABC_TM1F"/>
    <property type="match status" value="1"/>
</dbReference>
<keyword evidence="4" id="KW-1003">Cell membrane</keyword>
<comment type="similarity">
    <text evidence="2">Belongs to the ABC transporter superfamily.</text>
</comment>
<feature type="domain" description="ABC transmembrane type-1" evidence="13">
    <location>
        <begin position="44"/>
        <end position="327"/>
    </location>
</feature>
<sequence length="598" mass="63628">MTEVAVATTGPSNEKHSYEQLIQTGPLSRLFRPIIPKLAICSTLSAFGAAAGLLPYIAIAEIGRAALSAPNLSHAAITVWVWVGIGVAGAIARLILLFASSRLGHYADAQLLHDIRGKLIAHLAVLPIGWFRASGSGAIKKVMTDDLEAMHQIIAHALGEIIGATTAIVVGLAYLAWVDWRMALVVAATLLLLYVAYRVAMRSMTTHMARLFETEQKVSAASVEYADGITVVKTFGTGGRILKRFNDAVRENSAAMSAWFGETRYSSAFARILSSEMTLLGVVAASGLWMVQHDMLAMADLLPFLVVGIGLPTAVSPAIQGSQGLRKGRMAAGNVEAILKRDGLPEARQPRLPSAFDIEFSGVSFSYDGCNNVIEDLSAVCRPGTVTALVGPSGAGKSTLANLVPRFHDVTKGAIRIGGIDIRSIPNSTLLSSMSLVFQDVILLRDTVLENIRVARPQAGVDEVMVAAKAARIHDVIERMPQGYDTYLGDGAGLSGGERQRLTIARAILSGAPIVILDEATSALDPDSETAVQEALAELARGKTVLVIAHRLHTIRSADQILVLQSGRLVEQGDHDQLVAKGGIYARMWLAQEKGAAQ</sequence>
<dbReference type="Proteomes" id="UP000253759">
    <property type="component" value="Unassembled WGS sequence"/>
</dbReference>
<dbReference type="GO" id="GO:0016887">
    <property type="term" value="F:ATP hydrolysis activity"/>
    <property type="evidence" value="ECO:0007669"/>
    <property type="project" value="InterPro"/>
</dbReference>
<dbReference type="SUPFAM" id="SSF90123">
    <property type="entry name" value="ABC transporter transmembrane region"/>
    <property type="match status" value="1"/>
</dbReference>
<dbReference type="Pfam" id="PF00005">
    <property type="entry name" value="ABC_tran"/>
    <property type="match status" value="1"/>
</dbReference>
<evidence type="ECO:0000259" key="13">
    <source>
        <dbReference type="PROSITE" id="PS50929"/>
    </source>
</evidence>
<evidence type="ECO:0000256" key="4">
    <source>
        <dbReference type="ARBA" id="ARBA00022475"/>
    </source>
</evidence>